<dbReference type="InterPro" id="IPR036420">
    <property type="entry name" value="BRCT_dom_sf"/>
</dbReference>
<proteinExistence type="predicted"/>
<keyword evidence="3" id="KW-1185">Reference proteome</keyword>
<dbReference type="GO" id="GO:0008408">
    <property type="term" value="F:3'-5' exonuclease activity"/>
    <property type="evidence" value="ECO:0007669"/>
    <property type="project" value="TreeGrafter"/>
</dbReference>
<protein>
    <submittedName>
        <fullName evidence="2">Exonuclease</fullName>
    </submittedName>
</protein>
<evidence type="ECO:0000313" key="2">
    <source>
        <dbReference type="EMBL" id="RVT61587.1"/>
    </source>
</evidence>
<dbReference type="PROSITE" id="PS50172">
    <property type="entry name" value="BRCT"/>
    <property type="match status" value="1"/>
</dbReference>
<dbReference type="EMBL" id="RZTZ01000005">
    <property type="protein sequence ID" value="RVT61587.1"/>
    <property type="molecule type" value="Genomic_DNA"/>
</dbReference>
<reference evidence="2 3" key="1">
    <citation type="submission" date="2019-01" db="EMBL/GenBank/DDBJ databases">
        <title>Bacillus sp. M5HDSG1-1, whole genome shotgun sequence.</title>
        <authorList>
            <person name="Tuo L."/>
        </authorList>
    </citation>
    <scope>NUCLEOTIDE SEQUENCE [LARGE SCALE GENOMIC DNA]</scope>
    <source>
        <strain evidence="2 3">M5HDSG1-1</strain>
    </source>
</reference>
<dbReference type="InterPro" id="IPR036397">
    <property type="entry name" value="RNaseH_sf"/>
</dbReference>
<evidence type="ECO:0000313" key="3">
    <source>
        <dbReference type="Proteomes" id="UP000288024"/>
    </source>
</evidence>
<dbReference type="PANTHER" id="PTHR30231">
    <property type="entry name" value="DNA POLYMERASE III SUBUNIT EPSILON"/>
    <property type="match status" value="1"/>
</dbReference>
<sequence length="318" mass="35249">MDFIAIDFEIANEEMDSACSIGLAYVENNQVVKTDYYLIKPPVLRFNERFVAVHGITADDVREEPTFDQVWEKLKDKLENQLLIAHNAQFDMSVLHSCLVKYGLPIPTLRYADSISISTAACRGEGIRQSLKARTARFGVKLEDHHNAGADAIACAELVIASIKAMDESCLADYFKTNKRIAVKLFTELKPQISFSKRRPAPKTTKKFHSVSISEIAATTETFDESHALFGKNVVFTGDLATLDRKAAMQKVVDAGGLVKSGVSGKTNYLVVGVQDKQLVGATGISTKEKKAYELKEKGQDIEVVNEEQFLRLLHDNS</sequence>
<keyword evidence="2" id="KW-0540">Nuclease</keyword>
<dbReference type="GO" id="GO:0005829">
    <property type="term" value="C:cytosol"/>
    <property type="evidence" value="ECO:0007669"/>
    <property type="project" value="TreeGrafter"/>
</dbReference>
<dbReference type="SMART" id="SM00479">
    <property type="entry name" value="EXOIII"/>
    <property type="match status" value="1"/>
</dbReference>
<accession>A0A3S2UF53</accession>
<dbReference type="Proteomes" id="UP000288024">
    <property type="component" value="Unassembled WGS sequence"/>
</dbReference>
<dbReference type="GO" id="GO:0003676">
    <property type="term" value="F:nucleic acid binding"/>
    <property type="evidence" value="ECO:0007669"/>
    <property type="project" value="InterPro"/>
</dbReference>
<dbReference type="RefSeq" id="WP_127739044.1">
    <property type="nucleotide sequence ID" value="NZ_CAJCKN010000076.1"/>
</dbReference>
<dbReference type="InterPro" id="IPR013520">
    <property type="entry name" value="Ribonucl_H"/>
</dbReference>
<dbReference type="CDD" id="cd06130">
    <property type="entry name" value="DNA_pol_III_epsilon_like"/>
    <property type="match status" value="1"/>
</dbReference>
<dbReference type="AlphaFoldDB" id="A0A3S2UF53"/>
<dbReference type="Gene3D" id="3.40.50.10190">
    <property type="entry name" value="BRCT domain"/>
    <property type="match status" value="1"/>
</dbReference>
<feature type="domain" description="BRCT" evidence="1">
    <location>
        <begin position="224"/>
        <end position="318"/>
    </location>
</feature>
<dbReference type="SUPFAM" id="SSF53098">
    <property type="entry name" value="Ribonuclease H-like"/>
    <property type="match status" value="1"/>
</dbReference>
<dbReference type="InterPro" id="IPR012337">
    <property type="entry name" value="RNaseH-like_sf"/>
</dbReference>
<comment type="caution">
    <text evidence="2">The sequence shown here is derived from an EMBL/GenBank/DDBJ whole genome shotgun (WGS) entry which is preliminary data.</text>
</comment>
<dbReference type="Gene3D" id="3.30.420.10">
    <property type="entry name" value="Ribonuclease H-like superfamily/Ribonuclease H"/>
    <property type="match status" value="1"/>
</dbReference>
<evidence type="ECO:0000259" key="1">
    <source>
        <dbReference type="PROSITE" id="PS50172"/>
    </source>
</evidence>
<dbReference type="InterPro" id="IPR001357">
    <property type="entry name" value="BRCT_dom"/>
</dbReference>
<dbReference type="PANTHER" id="PTHR30231:SF42">
    <property type="entry name" value="EXONUCLEASE"/>
    <property type="match status" value="1"/>
</dbReference>
<keyword evidence="2" id="KW-0378">Hydrolase</keyword>
<dbReference type="CDD" id="cd17748">
    <property type="entry name" value="BRCT_DNA_ligase_like"/>
    <property type="match status" value="1"/>
</dbReference>
<keyword evidence="2" id="KW-0269">Exonuclease</keyword>
<gene>
    <name evidence="2" type="ORF">EM808_15185</name>
</gene>
<dbReference type="SUPFAM" id="SSF52113">
    <property type="entry name" value="BRCT domain"/>
    <property type="match status" value="1"/>
</dbReference>
<dbReference type="Pfam" id="PF00929">
    <property type="entry name" value="RNase_T"/>
    <property type="match status" value="1"/>
</dbReference>
<organism evidence="2 3">
    <name type="scientific">Niallia taxi</name>
    <dbReference type="NCBI Taxonomy" id="2499688"/>
    <lineage>
        <taxon>Bacteria</taxon>
        <taxon>Bacillati</taxon>
        <taxon>Bacillota</taxon>
        <taxon>Bacilli</taxon>
        <taxon>Bacillales</taxon>
        <taxon>Bacillaceae</taxon>
        <taxon>Niallia</taxon>
    </lineage>
</organism>
<name>A0A3S2UF53_9BACI</name>